<dbReference type="AlphaFoldDB" id="A0A9W8MNQ5"/>
<dbReference type="OrthoDB" id="2270193at2759"/>
<sequence length="446" mass="49283">MPDTPPGLPSSGASRLLVMYNRLKDEIEQLAKNEIESQELIKNLKKDISKSNRAYSSLEDELSSFKEEKADLEKQRDELQNQLKPNRIVVLIDGDGAIFDPELIADGKEGGQKAASDLSDGIMQHLPSRNNHHLWVYVFLNKKGLSDTLGRVSKFTARQRLDDFIIGFNHASERFVMADVGYAKEGADAKIRAILESEIRLPQTDSIIFGGCHDNGYATALRSHITSGFRNKIILLQGYDEVAAGISGLNLPMLTIPGLFVQEKLNPAAGSPPASHTDLSPSLLTPPVTGSSSLTPSTWSAVVKGRPRGTSRARSDTTNHEASPDFSQARRNSVIPKKREVDHSLPVWNQNPPACTLYYLSPTKCKLGGDCRYGHDYEFTDAEIDELRANAKKVPCTTMIKGDLCLWGDDCIWGHKCGFLSRCHFAKEGKCRFSGKGMHTPEEEKN</sequence>
<evidence type="ECO:0000259" key="4">
    <source>
        <dbReference type="PROSITE" id="PS50103"/>
    </source>
</evidence>
<keyword evidence="6" id="KW-1185">Reference proteome</keyword>
<feature type="domain" description="C3H1-type" evidence="4">
    <location>
        <begin position="349"/>
        <end position="378"/>
    </location>
</feature>
<evidence type="ECO:0000256" key="2">
    <source>
        <dbReference type="SAM" id="Coils"/>
    </source>
</evidence>
<comment type="caution">
    <text evidence="5">The sequence shown here is derived from an EMBL/GenBank/DDBJ whole genome shotgun (WGS) entry which is preliminary data.</text>
</comment>
<reference evidence="5" key="1">
    <citation type="submission" date="2022-06" db="EMBL/GenBank/DDBJ databases">
        <title>Genome Sequence of Candolleomyces eurysporus.</title>
        <authorList>
            <person name="Buettner E."/>
        </authorList>
    </citation>
    <scope>NUCLEOTIDE SEQUENCE</scope>
    <source>
        <strain evidence="5">VTCC 930004</strain>
    </source>
</reference>
<feature type="zinc finger region" description="C3H1-type" evidence="1">
    <location>
        <begin position="349"/>
        <end position="378"/>
    </location>
</feature>
<evidence type="ECO:0000313" key="6">
    <source>
        <dbReference type="Proteomes" id="UP001140091"/>
    </source>
</evidence>
<keyword evidence="1" id="KW-0863">Zinc-finger</keyword>
<dbReference type="GO" id="GO:0008270">
    <property type="term" value="F:zinc ion binding"/>
    <property type="evidence" value="ECO:0007669"/>
    <property type="project" value="UniProtKB-KW"/>
</dbReference>
<proteinExistence type="predicted"/>
<dbReference type="InterPro" id="IPR000571">
    <property type="entry name" value="Znf_CCCH"/>
</dbReference>
<organism evidence="5 6">
    <name type="scientific">Candolleomyces eurysporus</name>
    <dbReference type="NCBI Taxonomy" id="2828524"/>
    <lineage>
        <taxon>Eukaryota</taxon>
        <taxon>Fungi</taxon>
        <taxon>Dikarya</taxon>
        <taxon>Basidiomycota</taxon>
        <taxon>Agaricomycotina</taxon>
        <taxon>Agaricomycetes</taxon>
        <taxon>Agaricomycetidae</taxon>
        <taxon>Agaricales</taxon>
        <taxon>Agaricineae</taxon>
        <taxon>Psathyrellaceae</taxon>
        <taxon>Candolleomyces</taxon>
    </lineage>
</organism>
<keyword evidence="1" id="KW-0862">Zinc</keyword>
<feature type="compositionally biased region" description="Polar residues" evidence="3">
    <location>
        <begin position="277"/>
        <end position="300"/>
    </location>
</feature>
<dbReference type="PANTHER" id="PTHR37543:SF1">
    <property type="entry name" value="CCCH ZINC FINGER DNA BINDING PROTEIN (AFU_ORTHOLOGUE AFUA_5G12760)"/>
    <property type="match status" value="1"/>
</dbReference>
<feature type="compositionally biased region" description="Basic and acidic residues" evidence="3">
    <location>
        <begin position="313"/>
        <end position="323"/>
    </location>
</feature>
<dbReference type="Proteomes" id="UP001140091">
    <property type="component" value="Unassembled WGS sequence"/>
</dbReference>
<evidence type="ECO:0000313" key="5">
    <source>
        <dbReference type="EMBL" id="KAJ2936712.1"/>
    </source>
</evidence>
<feature type="region of interest" description="Disordered" evidence="3">
    <location>
        <begin position="270"/>
        <end position="332"/>
    </location>
</feature>
<dbReference type="PROSITE" id="PS50103">
    <property type="entry name" value="ZF_C3H1"/>
    <property type="match status" value="1"/>
</dbReference>
<evidence type="ECO:0000256" key="1">
    <source>
        <dbReference type="PROSITE-ProRule" id="PRU00723"/>
    </source>
</evidence>
<feature type="coiled-coil region" evidence="2">
    <location>
        <begin position="13"/>
        <end position="82"/>
    </location>
</feature>
<dbReference type="PANTHER" id="PTHR37543">
    <property type="entry name" value="CCCH ZINC FINGER DNA BINDING PROTEIN (AFU_ORTHOLOGUE AFUA_5G12760)"/>
    <property type="match status" value="1"/>
</dbReference>
<evidence type="ECO:0000256" key="3">
    <source>
        <dbReference type="SAM" id="MobiDB-lite"/>
    </source>
</evidence>
<name>A0A9W8MNQ5_9AGAR</name>
<feature type="non-terminal residue" evidence="5">
    <location>
        <position position="1"/>
    </location>
</feature>
<dbReference type="EMBL" id="JANBPK010000024">
    <property type="protein sequence ID" value="KAJ2936712.1"/>
    <property type="molecule type" value="Genomic_DNA"/>
</dbReference>
<dbReference type="Pfam" id="PF25540">
    <property type="entry name" value="DUF7923"/>
    <property type="match status" value="1"/>
</dbReference>
<gene>
    <name evidence="5" type="ORF">H1R20_g385</name>
</gene>
<dbReference type="InterPro" id="IPR057683">
    <property type="entry name" value="DUF7923"/>
</dbReference>
<keyword evidence="1" id="KW-0479">Metal-binding</keyword>
<protein>
    <recommendedName>
        <fullName evidence="4">C3H1-type domain-containing protein</fullName>
    </recommendedName>
</protein>
<accession>A0A9W8MNQ5</accession>
<keyword evidence="2" id="KW-0175">Coiled coil</keyword>